<reference evidence="5 6" key="1">
    <citation type="submission" date="2016-04" db="EMBL/GenBank/DDBJ databases">
        <title>A degradative enzymes factory behind the ericoid mycorrhizal symbiosis.</title>
        <authorList>
            <consortium name="DOE Joint Genome Institute"/>
            <person name="Martino E."/>
            <person name="Morin E."/>
            <person name="Grelet G."/>
            <person name="Kuo A."/>
            <person name="Kohler A."/>
            <person name="Daghino S."/>
            <person name="Barry K."/>
            <person name="Choi C."/>
            <person name="Cichocki N."/>
            <person name="Clum A."/>
            <person name="Copeland A."/>
            <person name="Hainaut M."/>
            <person name="Haridas S."/>
            <person name="Labutti K."/>
            <person name="Lindquist E."/>
            <person name="Lipzen A."/>
            <person name="Khouja H.-R."/>
            <person name="Murat C."/>
            <person name="Ohm R."/>
            <person name="Olson A."/>
            <person name="Spatafora J."/>
            <person name="Veneault-Fourrey C."/>
            <person name="Henrissat B."/>
            <person name="Grigoriev I."/>
            <person name="Martin F."/>
            <person name="Perotto S."/>
        </authorList>
    </citation>
    <scope>NUCLEOTIDE SEQUENCE [LARGE SCALE GENOMIC DNA]</scope>
    <source>
        <strain evidence="5 6">E</strain>
    </source>
</reference>
<dbReference type="STRING" id="1095630.A0A2J6SK88"/>
<evidence type="ECO:0000313" key="5">
    <source>
        <dbReference type="EMBL" id="PMD51153.1"/>
    </source>
</evidence>
<dbReference type="PROSITE" id="PS50048">
    <property type="entry name" value="ZN2_CY6_FUNGAL_2"/>
    <property type="match status" value="1"/>
</dbReference>
<feature type="region of interest" description="Disordered" evidence="3">
    <location>
        <begin position="273"/>
        <end position="294"/>
    </location>
</feature>
<dbReference type="GO" id="GO:0045944">
    <property type="term" value="P:positive regulation of transcription by RNA polymerase II"/>
    <property type="evidence" value="ECO:0007669"/>
    <property type="project" value="TreeGrafter"/>
</dbReference>
<evidence type="ECO:0000256" key="1">
    <source>
        <dbReference type="ARBA" id="ARBA00004123"/>
    </source>
</evidence>
<organism evidence="5 6">
    <name type="scientific">Hyaloscypha bicolor E</name>
    <dbReference type="NCBI Taxonomy" id="1095630"/>
    <lineage>
        <taxon>Eukaryota</taxon>
        <taxon>Fungi</taxon>
        <taxon>Dikarya</taxon>
        <taxon>Ascomycota</taxon>
        <taxon>Pezizomycotina</taxon>
        <taxon>Leotiomycetes</taxon>
        <taxon>Helotiales</taxon>
        <taxon>Hyaloscyphaceae</taxon>
        <taxon>Hyaloscypha</taxon>
        <taxon>Hyaloscypha bicolor</taxon>
    </lineage>
</organism>
<dbReference type="AlphaFoldDB" id="A0A2J6SK88"/>
<proteinExistence type="predicted"/>
<dbReference type="Gene3D" id="4.10.240.10">
    <property type="entry name" value="Zn(2)-C6 fungal-type DNA-binding domain"/>
    <property type="match status" value="1"/>
</dbReference>
<accession>A0A2J6SK88</accession>
<dbReference type="GO" id="GO:0005634">
    <property type="term" value="C:nucleus"/>
    <property type="evidence" value="ECO:0007669"/>
    <property type="project" value="UniProtKB-SubCell"/>
</dbReference>
<feature type="non-terminal residue" evidence="5">
    <location>
        <position position="1"/>
    </location>
</feature>
<dbReference type="GO" id="GO:0000981">
    <property type="term" value="F:DNA-binding transcription factor activity, RNA polymerase II-specific"/>
    <property type="evidence" value="ECO:0007669"/>
    <property type="project" value="InterPro"/>
</dbReference>
<dbReference type="InterPro" id="IPR036864">
    <property type="entry name" value="Zn2-C6_fun-type_DNA-bd_sf"/>
</dbReference>
<dbReference type="Pfam" id="PF11951">
    <property type="entry name" value="Fungal_trans_2"/>
    <property type="match status" value="1"/>
</dbReference>
<dbReference type="InterPro" id="IPR021858">
    <property type="entry name" value="Fun_TF"/>
</dbReference>
<keyword evidence="6" id="KW-1185">Reference proteome</keyword>
<evidence type="ECO:0000313" key="6">
    <source>
        <dbReference type="Proteomes" id="UP000235371"/>
    </source>
</evidence>
<dbReference type="EMBL" id="KZ613912">
    <property type="protein sequence ID" value="PMD51153.1"/>
    <property type="molecule type" value="Genomic_DNA"/>
</dbReference>
<feature type="compositionally biased region" description="Low complexity" evidence="3">
    <location>
        <begin position="273"/>
        <end position="283"/>
    </location>
</feature>
<sequence>LMAARTTHGCWTCRIRKKKCDEVRPSCGPCAFRQIICYGYGEKPGFMHKEEDQRAEIEKIQRAVNESLRARRAFRVAKKQGRSQWGSPDNTMTVTLGKPPESTVSYPFTFHPDAPPAENANDLEMIMNYLDNIFPLQYYFYQPSAAERGRGWLLSLLLRSKPLYYTALAFSSVQRIFASRDDPVTENGLLEELDYQHSLIMAGLAQQLEELPRLQGQEHLKLGLEILACTIQLQSIEIFRNKKWWKGWKGDWEVHTNAAGALLSVIGSDLDPSSSSADSTTSDESPESGNTLGTDATSSFLSEIAGLDFFMTSYVWSDIMRYANVGLKPPMQDSFFYLNYLEEGRIQMDRLMGCRNWAMISLREISGLEAWRNEMLNGLKEPVLNGHASGIDNLIVPPLAEKSAEIEARLKRGLSSISTNMDGLTKHVRETELVTNIFGLSAMIYLAIVVSGSFGRLPAAQEDVLRVLSAIQALPKHLLMRVSWPYCVAGCLAEDGFREDFRQLLSETSAEGHPMGQLWNALDLIEDFWKIRNSLTPAQHIESPWALAMESTKMKTLLI</sequence>
<feature type="domain" description="Zn(2)-C6 fungal-type" evidence="4">
    <location>
        <begin position="9"/>
        <end position="37"/>
    </location>
</feature>
<dbReference type="SUPFAM" id="SSF57701">
    <property type="entry name" value="Zn2/Cys6 DNA-binding domain"/>
    <property type="match status" value="1"/>
</dbReference>
<protein>
    <recommendedName>
        <fullName evidence="4">Zn(2)-C6 fungal-type domain-containing protein</fullName>
    </recommendedName>
</protein>
<dbReference type="Pfam" id="PF00172">
    <property type="entry name" value="Zn_clus"/>
    <property type="match status" value="1"/>
</dbReference>
<dbReference type="Proteomes" id="UP000235371">
    <property type="component" value="Unassembled WGS sequence"/>
</dbReference>
<gene>
    <name evidence="5" type="ORF">K444DRAFT_545694</name>
</gene>
<dbReference type="OrthoDB" id="5213892at2759"/>
<dbReference type="GO" id="GO:0000976">
    <property type="term" value="F:transcription cis-regulatory region binding"/>
    <property type="evidence" value="ECO:0007669"/>
    <property type="project" value="TreeGrafter"/>
</dbReference>
<dbReference type="PROSITE" id="PS00463">
    <property type="entry name" value="ZN2_CY6_FUNGAL_1"/>
    <property type="match status" value="1"/>
</dbReference>
<dbReference type="PANTHER" id="PTHR37534:SF26">
    <property type="entry name" value="TRANSCRIPTION FACTOR, PUTATIVE-RELATED"/>
    <property type="match status" value="1"/>
</dbReference>
<dbReference type="SMART" id="SM00066">
    <property type="entry name" value="GAL4"/>
    <property type="match status" value="1"/>
</dbReference>
<comment type="subcellular location">
    <subcellularLocation>
        <location evidence="1">Nucleus</location>
    </subcellularLocation>
</comment>
<dbReference type="RefSeq" id="XP_024728057.1">
    <property type="nucleotide sequence ID" value="XM_024876155.1"/>
</dbReference>
<evidence type="ECO:0000256" key="3">
    <source>
        <dbReference type="SAM" id="MobiDB-lite"/>
    </source>
</evidence>
<name>A0A2J6SK88_9HELO</name>
<dbReference type="PANTHER" id="PTHR37534">
    <property type="entry name" value="TRANSCRIPTIONAL ACTIVATOR PROTEIN UGA3"/>
    <property type="match status" value="1"/>
</dbReference>
<dbReference type="GeneID" id="36584234"/>
<dbReference type="CDD" id="cd00067">
    <property type="entry name" value="GAL4"/>
    <property type="match status" value="1"/>
</dbReference>
<keyword evidence="2" id="KW-0539">Nucleus</keyword>
<dbReference type="InterPro" id="IPR001138">
    <property type="entry name" value="Zn2Cys6_DnaBD"/>
</dbReference>
<dbReference type="InParanoid" id="A0A2J6SK88"/>
<dbReference type="GO" id="GO:0008270">
    <property type="term" value="F:zinc ion binding"/>
    <property type="evidence" value="ECO:0007669"/>
    <property type="project" value="InterPro"/>
</dbReference>
<evidence type="ECO:0000256" key="2">
    <source>
        <dbReference type="ARBA" id="ARBA00023242"/>
    </source>
</evidence>
<evidence type="ECO:0000259" key="4">
    <source>
        <dbReference type="PROSITE" id="PS50048"/>
    </source>
</evidence>